<keyword evidence="2" id="KW-0472">Membrane</keyword>
<organism evidence="4 5">
    <name type="scientific">Lepraria finkii</name>
    <dbReference type="NCBI Taxonomy" id="1340010"/>
    <lineage>
        <taxon>Eukaryota</taxon>
        <taxon>Fungi</taxon>
        <taxon>Dikarya</taxon>
        <taxon>Ascomycota</taxon>
        <taxon>Pezizomycotina</taxon>
        <taxon>Lecanoromycetes</taxon>
        <taxon>OSLEUM clade</taxon>
        <taxon>Lecanoromycetidae</taxon>
        <taxon>Lecanorales</taxon>
        <taxon>Lecanorineae</taxon>
        <taxon>Stereocaulaceae</taxon>
        <taxon>Lepraria</taxon>
    </lineage>
</organism>
<feature type="compositionally biased region" description="Basic and acidic residues" evidence="1">
    <location>
        <begin position="126"/>
        <end position="137"/>
    </location>
</feature>
<evidence type="ECO:0000259" key="3">
    <source>
        <dbReference type="PROSITE" id="PS50888"/>
    </source>
</evidence>
<dbReference type="EMBL" id="JBHFEH010000028">
    <property type="protein sequence ID" value="KAL2052218.1"/>
    <property type="molecule type" value="Genomic_DNA"/>
</dbReference>
<feature type="compositionally biased region" description="Polar residues" evidence="1">
    <location>
        <begin position="176"/>
        <end position="186"/>
    </location>
</feature>
<proteinExistence type="predicted"/>
<dbReference type="PROSITE" id="PS50888">
    <property type="entry name" value="BHLH"/>
    <property type="match status" value="1"/>
</dbReference>
<dbReference type="InterPro" id="IPR011598">
    <property type="entry name" value="bHLH_dom"/>
</dbReference>
<feature type="compositionally biased region" description="Polar residues" evidence="1">
    <location>
        <begin position="8"/>
        <end position="18"/>
    </location>
</feature>
<dbReference type="InterPro" id="IPR019006">
    <property type="entry name" value="Sre1_C"/>
</dbReference>
<dbReference type="PANTHER" id="PTHR47336">
    <property type="entry name" value="TRANSCRIPTION FACTOR HMS1-RELATED"/>
    <property type="match status" value="1"/>
</dbReference>
<dbReference type="InterPro" id="IPR052099">
    <property type="entry name" value="Regulatory_TF_Diverse"/>
</dbReference>
<dbReference type="Pfam" id="PF09427">
    <property type="entry name" value="DUF2014"/>
    <property type="match status" value="1"/>
</dbReference>
<dbReference type="Proteomes" id="UP001590951">
    <property type="component" value="Unassembled WGS sequence"/>
</dbReference>
<sequence length="825" mass="91696">MLKMDVPIQQSKRASSPAQVWEEGLQWDPSTAPFHPDQQPTPPSEFTGEDARKQVSRDSSISKLSVQSNKKRKMSAELANMSTNITASTAGSPAGKSTSVQNRSHSIVEKRYRTNLNDKIAELRDSIPTLREEKQRPAETGGSASTLKHNKATVLSKAIEYIRLLEKRNAYLEQANESMRSYTRQASRAADKEEETPKDESTESRNASSEDTLTEVQELPRGSEVIRGLIPVPEEMRRLRDVPPQPHYADQAPFINQSESSSSGSISVRGGKLFGKIMIGSVAGLMVVDKMAGSSSEQKSDRGLFALPFSSSLSTLQPLWVVQAHIATLPYYPFLLPFVRGFLIFCVLGLMLFLYLFNSKPKLGKPPVTAIRDRIPGPSASPIEVRRNAWLTSIQTVWVPRHSMLPEMLALITETLAYMTRQLLGWRSYSWLTGRSEEEETARVRAWEIALDAQLTGGDAELNKSRLVLTLWASGTLPKTPARLMLKALHIRVMFWQASDWNWICRALNSAASCLARYQWNLAQKIHHGAIEDTTKVDDHDLPEHLLSLLERPIEDVMSDVNIQRAHNLAWNRPVSTDAEKDIEVDEMVDDTAMRGPLDILALWSSTRILQQALYDSIQSSRNSEACLSQINLAYRTAPPGSSTSIQALAAIAVSSDDDRESKVNDLTHLLLSSTTALLPTSFANIDTCSTDVHSNTLVAIKCVKNLVMVSSERNPDSLYNALELLGETFYDFKSMDLLAFAAALQLVSVLLRDPDLASQHLRTLKEILSNTIIQKDEPAKYSKLYKTALQKVLEVGIIKRRASINSVNSVDTGYGSMSDEEGKT</sequence>
<feature type="region of interest" description="Disordered" evidence="1">
    <location>
        <begin position="1"/>
        <end position="106"/>
    </location>
</feature>
<dbReference type="Gene3D" id="4.10.280.10">
    <property type="entry name" value="Helix-loop-helix DNA-binding domain"/>
    <property type="match status" value="1"/>
</dbReference>
<dbReference type="Pfam" id="PF00010">
    <property type="entry name" value="HLH"/>
    <property type="match status" value="1"/>
</dbReference>
<feature type="compositionally biased region" description="Polar residues" evidence="1">
    <location>
        <begin position="204"/>
        <end position="215"/>
    </location>
</feature>
<comment type="caution">
    <text evidence="4">The sequence shown here is derived from an EMBL/GenBank/DDBJ whole genome shotgun (WGS) entry which is preliminary data.</text>
</comment>
<feature type="region of interest" description="Disordered" evidence="1">
    <location>
        <begin position="176"/>
        <end position="220"/>
    </location>
</feature>
<feature type="compositionally biased region" description="Polar residues" evidence="1">
    <location>
        <begin position="80"/>
        <end position="105"/>
    </location>
</feature>
<dbReference type="PANTHER" id="PTHR47336:SF2">
    <property type="entry name" value="TRANSCRIPTION FACTOR HMS1-RELATED"/>
    <property type="match status" value="1"/>
</dbReference>
<dbReference type="InterPro" id="IPR036638">
    <property type="entry name" value="HLH_DNA-bd_sf"/>
</dbReference>
<evidence type="ECO:0000256" key="1">
    <source>
        <dbReference type="SAM" id="MobiDB-lite"/>
    </source>
</evidence>
<feature type="compositionally biased region" description="Polar residues" evidence="1">
    <location>
        <begin position="57"/>
        <end position="68"/>
    </location>
</feature>
<reference evidence="4 5" key="1">
    <citation type="submission" date="2024-09" db="EMBL/GenBank/DDBJ databases">
        <title>Rethinking Asexuality: The Enigmatic Case of Functional Sexual Genes in Lepraria (Stereocaulaceae).</title>
        <authorList>
            <person name="Doellman M."/>
            <person name="Sun Y."/>
            <person name="Barcenas-Pena A."/>
            <person name="Lumbsch H.T."/>
            <person name="Grewe F."/>
        </authorList>
    </citation>
    <scope>NUCLEOTIDE SEQUENCE [LARGE SCALE GENOMIC DNA]</scope>
    <source>
        <strain evidence="4 5">Grewe 0041</strain>
    </source>
</reference>
<feature type="domain" description="BHLH" evidence="3">
    <location>
        <begin position="100"/>
        <end position="165"/>
    </location>
</feature>
<evidence type="ECO:0000313" key="4">
    <source>
        <dbReference type="EMBL" id="KAL2052218.1"/>
    </source>
</evidence>
<evidence type="ECO:0000313" key="5">
    <source>
        <dbReference type="Proteomes" id="UP001590951"/>
    </source>
</evidence>
<dbReference type="CDD" id="cd11395">
    <property type="entry name" value="bHLHzip_SREBP_like"/>
    <property type="match status" value="1"/>
</dbReference>
<gene>
    <name evidence="4" type="ORF">ABVK25_007377</name>
</gene>
<feature type="transmembrane region" description="Helical" evidence="2">
    <location>
        <begin position="334"/>
        <end position="357"/>
    </location>
</feature>
<feature type="region of interest" description="Disordered" evidence="1">
    <location>
        <begin position="126"/>
        <end position="147"/>
    </location>
</feature>
<keyword evidence="2" id="KW-0812">Transmembrane</keyword>
<evidence type="ECO:0000256" key="2">
    <source>
        <dbReference type="SAM" id="Phobius"/>
    </source>
</evidence>
<protein>
    <recommendedName>
        <fullName evidence="3">BHLH domain-containing protein</fullName>
    </recommendedName>
</protein>
<keyword evidence="5" id="KW-1185">Reference proteome</keyword>
<keyword evidence="2" id="KW-1133">Transmembrane helix</keyword>
<name>A0ABR4B479_9LECA</name>
<dbReference type="SMART" id="SM00353">
    <property type="entry name" value="HLH"/>
    <property type="match status" value="1"/>
</dbReference>
<dbReference type="SUPFAM" id="SSF47459">
    <property type="entry name" value="HLH, helix-loop-helix DNA-binding domain"/>
    <property type="match status" value="1"/>
</dbReference>
<accession>A0ABR4B479</accession>